<evidence type="ECO:0000313" key="2">
    <source>
        <dbReference type="Proteomes" id="UP000284763"/>
    </source>
</evidence>
<protein>
    <submittedName>
        <fullName evidence="1">DUF2209 domain-containing protein</fullName>
    </submittedName>
</protein>
<dbReference type="Pfam" id="PF09974">
    <property type="entry name" value="DUF2209"/>
    <property type="match status" value="1"/>
</dbReference>
<organism evidence="1 2">
    <name type="scientific">Methanosalsum natronophilum</name>
    <dbReference type="NCBI Taxonomy" id="768733"/>
    <lineage>
        <taxon>Archaea</taxon>
        <taxon>Methanobacteriati</taxon>
        <taxon>Methanobacteriota</taxon>
        <taxon>Stenosarchaea group</taxon>
        <taxon>Methanomicrobia</taxon>
        <taxon>Methanosarcinales</taxon>
        <taxon>Methanosarcinaceae</taxon>
        <taxon>Methanosalsum</taxon>
    </lineage>
</organism>
<comment type="caution">
    <text evidence="1">The sequence shown here is derived from an EMBL/GenBank/DDBJ whole genome shotgun (WGS) entry which is preliminary data.</text>
</comment>
<proteinExistence type="predicted"/>
<gene>
    <name evidence="1" type="ORF">D5R95_09270</name>
</gene>
<evidence type="ECO:0000313" key="1">
    <source>
        <dbReference type="EMBL" id="RQD79896.1"/>
    </source>
</evidence>
<dbReference type="EMBL" id="QZAB01000590">
    <property type="protein sequence ID" value="RQD79896.1"/>
    <property type="molecule type" value="Genomic_DNA"/>
</dbReference>
<name>A0A3R7VTZ2_9EURY</name>
<sequence length="129" mass="14960">MRKIIAVDISGRHKTSDDKYHLVCAAVAVSISPNHIERVHHVNTKYFVREKSLEIMDVVHLMEETVNNIDTWGTIVAEMGDLYNKPVDMVSKMFNRNFKYQESISERLAIQFAHHISHSSRKLLLNKEI</sequence>
<dbReference type="AlphaFoldDB" id="A0A3R7VTZ2"/>
<accession>A0A3R7VTZ2</accession>
<dbReference type="Proteomes" id="UP000284763">
    <property type="component" value="Unassembled WGS sequence"/>
</dbReference>
<reference evidence="1 2" key="1">
    <citation type="submission" date="2018-08" db="EMBL/GenBank/DDBJ databases">
        <title>The metabolism and importance of syntrophic acetate oxidation coupled to methane or sulfide production in haloalkaline environments.</title>
        <authorList>
            <person name="Timmers P.H.A."/>
            <person name="Vavourakis C.D."/>
            <person name="Sorokin D.Y."/>
            <person name="Sinninghe Damste J.S."/>
            <person name="Muyzer G."/>
            <person name="Stams A.J.M."/>
            <person name="Plugge C.M."/>
        </authorList>
    </citation>
    <scope>NUCLEOTIDE SEQUENCE [LARGE SCALE GENOMIC DNA]</scope>
    <source>
        <strain evidence="1">MSAO_Arc3</strain>
    </source>
</reference>
<dbReference type="InterPro" id="IPR014514">
    <property type="entry name" value="UCP021940"/>
</dbReference>